<comment type="caution">
    <text evidence="6">The sequence shown here is derived from an EMBL/GenBank/DDBJ whole genome shotgun (WGS) entry which is preliminary data.</text>
</comment>
<dbReference type="GO" id="GO:0016887">
    <property type="term" value="F:ATP hydrolysis activity"/>
    <property type="evidence" value="ECO:0007669"/>
    <property type="project" value="InterPro"/>
</dbReference>
<keyword evidence="4 6" id="KW-0067">ATP-binding</keyword>
<evidence type="ECO:0000259" key="5">
    <source>
        <dbReference type="PROSITE" id="PS50893"/>
    </source>
</evidence>
<comment type="similarity">
    <text evidence="1">Belongs to the ABC transporter superfamily.</text>
</comment>
<protein>
    <submittedName>
        <fullName evidence="6">ABC transporter ATP-binding protein</fullName>
    </submittedName>
</protein>
<dbReference type="SUPFAM" id="SSF52540">
    <property type="entry name" value="P-loop containing nucleoside triphosphate hydrolases"/>
    <property type="match status" value="1"/>
</dbReference>
<name>A0A8J7YMZ0_9ARCH</name>
<dbReference type="PROSITE" id="PS50893">
    <property type="entry name" value="ABC_TRANSPORTER_2"/>
    <property type="match status" value="1"/>
</dbReference>
<evidence type="ECO:0000313" key="6">
    <source>
        <dbReference type="EMBL" id="MBX8631640.1"/>
    </source>
</evidence>
<evidence type="ECO:0000256" key="1">
    <source>
        <dbReference type="ARBA" id="ARBA00005417"/>
    </source>
</evidence>
<dbReference type="InterPro" id="IPR027417">
    <property type="entry name" value="P-loop_NTPase"/>
</dbReference>
<dbReference type="PROSITE" id="PS00211">
    <property type="entry name" value="ABC_TRANSPORTER_1"/>
    <property type="match status" value="1"/>
</dbReference>
<organism evidence="6 8">
    <name type="scientific">Candidatus Sysuiplasma superficiale</name>
    <dbReference type="NCBI Taxonomy" id="2823368"/>
    <lineage>
        <taxon>Archaea</taxon>
        <taxon>Methanobacteriati</taxon>
        <taxon>Thermoplasmatota</taxon>
        <taxon>Thermoplasmata</taxon>
        <taxon>Candidatus Sysuiplasmatales</taxon>
        <taxon>Candidatus Sysuiplasmataceae</taxon>
        <taxon>Candidatus Sysuiplasma</taxon>
    </lineage>
</organism>
<evidence type="ECO:0000313" key="8">
    <source>
        <dbReference type="Proteomes" id="UP000716004"/>
    </source>
</evidence>
<dbReference type="EMBL" id="JAHEAC010000043">
    <property type="protein sequence ID" value="MBX8644185.1"/>
    <property type="molecule type" value="Genomic_DNA"/>
</dbReference>
<dbReference type="Proteomes" id="UP000750197">
    <property type="component" value="Unassembled WGS sequence"/>
</dbReference>
<keyword evidence="3" id="KW-0547">Nucleotide-binding</keyword>
<dbReference type="AlphaFoldDB" id="A0A8J7YMZ0"/>
<keyword evidence="2" id="KW-0813">Transport</keyword>
<proteinExistence type="inferred from homology"/>
<gene>
    <name evidence="6" type="ORF">J9259_03845</name>
    <name evidence="7" type="ORF">KIY12_05620</name>
</gene>
<reference evidence="6" key="1">
    <citation type="submission" date="2021-04" db="EMBL/GenBank/DDBJ databases">
        <title>Genomic insights into ecological role and evolution of a novel Thermoplasmata order Candidatus Sysuiplasmatales.</title>
        <authorList>
            <person name="Yuan Y."/>
        </authorList>
    </citation>
    <scope>NUCLEOTIDE SEQUENCE</scope>
    <source>
        <strain evidence="7">TUT19-bin139</strain>
        <strain evidence="6">YP2-bin.285</strain>
    </source>
</reference>
<dbReference type="InterPro" id="IPR003439">
    <property type="entry name" value="ABC_transporter-like_ATP-bd"/>
</dbReference>
<feature type="domain" description="ABC transporter" evidence="5">
    <location>
        <begin position="4"/>
        <end position="234"/>
    </location>
</feature>
<dbReference type="EMBL" id="JAGVSJ010000007">
    <property type="protein sequence ID" value="MBX8631640.1"/>
    <property type="molecule type" value="Genomic_DNA"/>
</dbReference>
<dbReference type="PANTHER" id="PTHR43335">
    <property type="entry name" value="ABC TRANSPORTER, ATP-BINDING PROTEIN"/>
    <property type="match status" value="1"/>
</dbReference>
<evidence type="ECO:0000256" key="2">
    <source>
        <dbReference type="ARBA" id="ARBA00022448"/>
    </source>
</evidence>
<dbReference type="Gene3D" id="3.40.50.300">
    <property type="entry name" value="P-loop containing nucleotide triphosphate hydrolases"/>
    <property type="match status" value="1"/>
</dbReference>
<evidence type="ECO:0000313" key="7">
    <source>
        <dbReference type="EMBL" id="MBX8644185.1"/>
    </source>
</evidence>
<dbReference type="Proteomes" id="UP000716004">
    <property type="component" value="Unassembled WGS sequence"/>
</dbReference>
<dbReference type="InterPro" id="IPR003593">
    <property type="entry name" value="AAA+_ATPase"/>
</dbReference>
<dbReference type="InterPro" id="IPR017871">
    <property type="entry name" value="ABC_transporter-like_CS"/>
</dbReference>
<dbReference type="PANTHER" id="PTHR43335:SF4">
    <property type="entry name" value="ABC TRANSPORTER, ATP-BINDING PROTEIN"/>
    <property type="match status" value="1"/>
</dbReference>
<evidence type="ECO:0000256" key="4">
    <source>
        <dbReference type="ARBA" id="ARBA00022840"/>
    </source>
</evidence>
<sequence>MPSIVMEQLSKRYGSLMALDSLSLTLEGGRCVGFLGPNGAGKTTTLKLLTDLIKPTSGKASINGYDVHTEKRRALERCGALVETPEIYPSLTPREALSLLAEMRGIRGGEREERVKAVIEEVKMEDWMDSRIGKFSKGMKQRINIASTLLAEPEIIILDEPTSGLDPRGMAEVREMIRSLKRKNILIFMSSHLLSEVQDICDDVAIVDHGKLLVHGPLSEVTSKFLPEGAKRTIDVQCSASVDDALKSKVASIEGVVSVDGGSGRMSIAFSGGSAAQAKLLEEMVKLNIGVYSFREATTSPLEETYMRLIKETL</sequence>
<dbReference type="SMART" id="SM00382">
    <property type="entry name" value="AAA"/>
    <property type="match status" value="1"/>
</dbReference>
<evidence type="ECO:0000256" key="3">
    <source>
        <dbReference type="ARBA" id="ARBA00022741"/>
    </source>
</evidence>
<dbReference type="GO" id="GO:0005524">
    <property type="term" value="F:ATP binding"/>
    <property type="evidence" value="ECO:0007669"/>
    <property type="project" value="UniProtKB-KW"/>
</dbReference>
<accession>A0A8J7YMZ0</accession>
<dbReference type="Pfam" id="PF00005">
    <property type="entry name" value="ABC_tran"/>
    <property type="match status" value="1"/>
</dbReference>